<protein>
    <recommendedName>
        <fullName evidence="2">MEMO1 family protein GCM10009827_014150</fullName>
    </recommendedName>
</protein>
<dbReference type="NCBIfam" id="TIGR04336">
    <property type="entry name" value="AmmeMemoSam_B"/>
    <property type="match status" value="1"/>
</dbReference>
<organism evidence="3 4">
    <name type="scientific">Dactylosporangium maewongense</name>
    <dbReference type="NCBI Taxonomy" id="634393"/>
    <lineage>
        <taxon>Bacteria</taxon>
        <taxon>Bacillati</taxon>
        <taxon>Actinomycetota</taxon>
        <taxon>Actinomycetes</taxon>
        <taxon>Micromonosporales</taxon>
        <taxon>Micromonosporaceae</taxon>
        <taxon>Dactylosporangium</taxon>
    </lineage>
</organism>
<dbReference type="Gene3D" id="3.40.830.10">
    <property type="entry name" value="LigB-like"/>
    <property type="match status" value="1"/>
</dbReference>
<dbReference type="Pfam" id="PF01875">
    <property type="entry name" value="Memo"/>
    <property type="match status" value="1"/>
</dbReference>
<dbReference type="CDD" id="cd07361">
    <property type="entry name" value="MEMO_like"/>
    <property type="match status" value="1"/>
</dbReference>
<dbReference type="PANTHER" id="PTHR11060:SF0">
    <property type="entry name" value="PROTEIN MEMO1"/>
    <property type="match status" value="1"/>
</dbReference>
<evidence type="ECO:0000256" key="2">
    <source>
        <dbReference type="HAMAP-Rule" id="MF_00055"/>
    </source>
</evidence>
<dbReference type="RefSeq" id="WP_344500818.1">
    <property type="nucleotide sequence ID" value="NZ_BAAAQD010000002.1"/>
</dbReference>
<accession>A0ABP4KLC0</accession>
<name>A0ABP4KLC0_9ACTN</name>
<dbReference type="PANTHER" id="PTHR11060">
    <property type="entry name" value="PROTEIN MEMO1"/>
    <property type="match status" value="1"/>
</dbReference>
<evidence type="ECO:0000313" key="3">
    <source>
        <dbReference type="EMBL" id="GAA1502591.1"/>
    </source>
</evidence>
<dbReference type="HAMAP" id="MF_00055">
    <property type="entry name" value="MEMO1"/>
    <property type="match status" value="1"/>
</dbReference>
<dbReference type="EMBL" id="BAAAQD010000002">
    <property type="protein sequence ID" value="GAA1502591.1"/>
    <property type="molecule type" value="Genomic_DNA"/>
</dbReference>
<keyword evidence="4" id="KW-1185">Reference proteome</keyword>
<evidence type="ECO:0000256" key="1">
    <source>
        <dbReference type="ARBA" id="ARBA00006315"/>
    </source>
</evidence>
<comment type="similarity">
    <text evidence="1 2">Belongs to the MEMO1 family.</text>
</comment>
<reference evidence="4" key="1">
    <citation type="journal article" date="2019" name="Int. J. Syst. Evol. Microbiol.">
        <title>The Global Catalogue of Microorganisms (GCM) 10K type strain sequencing project: providing services to taxonomists for standard genome sequencing and annotation.</title>
        <authorList>
            <consortium name="The Broad Institute Genomics Platform"/>
            <consortium name="The Broad Institute Genome Sequencing Center for Infectious Disease"/>
            <person name="Wu L."/>
            <person name="Ma J."/>
        </authorList>
    </citation>
    <scope>NUCLEOTIDE SEQUENCE [LARGE SCALE GENOMIC DNA]</scope>
    <source>
        <strain evidence="4">JCM 15933</strain>
    </source>
</reference>
<dbReference type="Proteomes" id="UP001501470">
    <property type="component" value="Unassembled WGS sequence"/>
</dbReference>
<dbReference type="InterPro" id="IPR002737">
    <property type="entry name" value="MEMO1_fam"/>
</dbReference>
<evidence type="ECO:0000313" key="4">
    <source>
        <dbReference type="Proteomes" id="UP001501470"/>
    </source>
</evidence>
<gene>
    <name evidence="3" type="primary">amrB</name>
    <name evidence="3" type="ORF">GCM10009827_014150</name>
</gene>
<comment type="caution">
    <text evidence="3">The sequence shown here is derived from an EMBL/GenBank/DDBJ whole genome shotgun (WGS) entry which is preliminary data.</text>
</comment>
<sequence length="269" mass="28329">MTRPAAVAGTFYPADPVELATLIDAMLDAAAPAQTVVTTTAVDGLVAYIVPHAGYQFSGPTAAHVYRELRDRPAPFERAVVLGPAHHVPLRGAAVSTATAWATPLGEIAIDTDGARLLVDRRLAVADDRPHAPEHSIEVQVPLLLRVHLPKLLPVLIGPDDPDAVAALLDAVAGPGTVVLCSTDLSHYLTEEEARRRDAATAAAIDDLAPERIGAGDACGRHALRGLLTWGRRHALRVDRLALATSADTGGPKDRVVGYPAVRLSHAPY</sequence>
<proteinExistence type="inferred from homology"/>